<dbReference type="PANTHER" id="PTHR46038">
    <property type="entry name" value="EXPRESSED PROTEIN-RELATED"/>
    <property type="match status" value="1"/>
</dbReference>
<feature type="domain" description="Nucleotide-diphospho-sugar transferase" evidence="2">
    <location>
        <begin position="131"/>
        <end position="202"/>
    </location>
</feature>
<sequence length="271" mass="31543">MRLLHFLVAAEARESIPPTSEQTPPHYPPPPDHHRRHQKGSTRSWRRRRDGVVSVGPLQRDQSPTTYRSSTHLSLSLSLSLSLCLSIYTPHSYKLWLVGDPVAEKNDVKLEKVLKEAAMENKTEMEHARRLLDHLVIIALDKKAYIRCISLHTHYFALYTEGMDFSDEKIYMTAGYLSMMWRRIEFLRVILEMGYNFIFSDSHWNWSSLRPLIFFFGSWTEAKNPSRSCGPVLLYRALAVVEVSLWFGWAVISFSVDHCYRQEDVSVVRQL</sequence>
<feature type="region of interest" description="Disordered" evidence="1">
    <location>
        <begin position="14"/>
        <end position="67"/>
    </location>
</feature>
<organism evidence="3 4">
    <name type="scientific">Zingiber officinale</name>
    <name type="common">Ginger</name>
    <name type="synonym">Amomum zingiber</name>
    <dbReference type="NCBI Taxonomy" id="94328"/>
    <lineage>
        <taxon>Eukaryota</taxon>
        <taxon>Viridiplantae</taxon>
        <taxon>Streptophyta</taxon>
        <taxon>Embryophyta</taxon>
        <taxon>Tracheophyta</taxon>
        <taxon>Spermatophyta</taxon>
        <taxon>Magnoliopsida</taxon>
        <taxon>Liliopsida</taxon>
        <taxon>Zingiberales</taxon>
        <taxon>Zingiberaceae</taxon>
        <taxon>Zingiber</taxon>
    </lineage>
</organism>
<dbReference type="PANTHER" id="PTHR46038:SF38">
    <property type="entry name" value="GLYCOSYLTRANSFERASE-RELATED"/>
    <property type="match status" value="1"/>
</dbReference>
<gene>
    <name evidence="3" type="ORF">ZIOFF_021560</name>
</gene>
<dbReference type="Pfam" id="PF03407">
    <property type="entry name" value="Nucleotid_trans"/>
    <property type="match status" value="1"/>
</dbReference>
<feature type="compositionally biased region" description="Basic residues" evidence="1">
    <location>
        <begin position="33"/>
        <end position="49"/>
    </location>
</feature>
<dbReference type="InterPro" id="IPR005069">
    <property type="entry name" value="Nucl-diP-sugar_transferase"/>
</dbReference>
<dbReference type="Proteomes" id="UP000734854">
    <property type="component" value="Unassembled WGS sequence"/>
</dbReference>
<evidence type="ECO:0000259" key="2">
    <source>
        <dbReference type="Pfam" id="PF03407"/>
    </source>
</evidence>
<dbReference type="AlphaFoldDB" id="A0A8J5H1M5"/>
<dbReference type="InterPro" id="IPR044821">
    <property type="entry name" value="At1g28695/At4g15970-like"/>
</dbReference>
<dbReference type="EMBL" id="JACMSC010000006">
    <property type="protein sequence ID" value="KAG6518158.1"/>
    <property type="molecule type" value="Genomic_DNA"/>
</dbReference>
<keyword evidence="4" id="KW-1185">Reference proteome</keyword>
<comment type="caution">
    <text evidence="3">The sequence shown here is derived from an EMBL/GenBank/DDBJ whole genome shotgun (WGS) entry which is preliminary data.</text>
</comment>
<evidence type="ECO:0000313" key="3">
    <source>
        <dbReference type="EMBL" id="KAG6518158.1"/>
    </source>
</evidence>
<protein>
    <recommendedName>
        <fullName evidence="2">Nucleotide-diphospho-sugar transferase domain-containing protein</fullName>
    </recommendedName>
</protein>
<accession>A0A8J5H1M5</accession>
<evidence type="ECO:0000313" key="4">
    <source>
        <dbReference type="Proteomes" id="UP000734854"/>
    </source>
</evidence>
<evidence type="ECO:0000256" key="1">
    <source>
        <dbReference type="SAM" id="MobiDB-lite"/>
    </source>
</evidence>
<proteinExistence type="predicted"/>
<name>A0A8J5H1M5_ZINOF</name>
<reference evidence="3 4" key="1">
    <citation type="submission" date="2020-08" db="EMBL/GenBank/DDBJ databases">
        <title>Plant Genome Project.</title>
        <authorList>
            <person name="Zhang R.-G."/>
        </authorList>
    </citation>
    <scope>NUCLEOTIDE SEQUENCE [LARGE SCALE GENOMIC DNA]</scope>
    <source>
        <tissue evidence="3">Rhizome</tissue>
    </source>
</reference>